<feature type="domain" description="HTH araC/xylS-type" evidence="5">
    <location>
        <begin position="647"/>
        <end position="745"/>
    </location>
</feature>
<dbReference type="InterPro" id="IPR009057">
    <property type="entry name" value="Homeodomain-like_sf"/>
</dbReference>
<dbReference type="InterPro" id="IPR018062">
    <property type="entry name" value="HTH_AraC-typ_CS"/>
</dbReference>
<dbReference type="InterPro" id="IPR018060">
    <property type="entry name" value="HTH_AraC"/>
</dbReference>
<dbReference type="PANTHER" id="PTHR43280:SF2">
    <property type="entry name" value="HTH-TYPE TRANSCRIPTIONAL REGULATOR EXSA"/>
    <property type="match status" value="1"/>
</dbReference>
<dbReference type="Gene3D" id="1.10.10.60">
    <property type="entry name" value="Homeodomain-like"/>
    <property type="match status" value="2"/>
</dbReference>
<dbReference type="GO" id="GO:0003700">
    <property type="term" value="F:DNA-binding transcription factor activity"/>
    <property type="evidence" value="ECO:0007669"/>
    <property type="project" value="InterPro"/>
</dbReference>
<organism evidence="6 7">
    <name type="scientific">Spirochaeta isovalerica</name>
    <dbReference type="NCBI Taxonomy" id="150"/>
    <lineage>
        <taxon>Bacteria</taxon>
        <taxon>Pseudomonadati</taxon>
        <taxon>Spirochaetota</taxon>
        <taxon>Spirochaetia</taxon>
        <taxon>Spirochaetales</taxon>
        <taxon>Spirochaetaceae</taxon>
        <taxon>Spirochaeta</taxon>
    </lineage>
</organism>
<feature type="transmembrane region" description="Helical" evidence="4">
    <location>
        <begin position="303"/>
        <end position="322"/>
    </location>
</feature>
<keyword evidence="2 6" id="KW-0238">DNA-binding</keyword>
<dbReference type="SUPFAM" id="SSF46689">
    <property type="entry name" value="Homeodomain-like"/>
    <property type="match status" value="2"/>
</dbReference>
<dbReference type="AlphaFoldDB" id="A0A841RAE0"/>
<evidence type="ECO:0000313" key="7">
    <source>
        <dbReference type="Proteomes" id="UP000587760"/>
    </source>
</evidence>
<dbReference type="Proteomes" id="UP000587760">
    <property type="component" value="Unassembled WGS sequence"/>
</dbReference>
<evidence type="ECO:0000256" key="1">
    <source>
        <dbReference type="ARBA" id="ARBA00023015"/>
    </source>
</evidence>
<protein>
    <submittedName>
        <fullName evidence="6">AraC-like DNA-binding protein</fullName>
    </submittedName>
</protein>
<name>A0A841RAE0_9SPIO</name>
<keyword evidence="4" id="KW-0812">Transmembrane</keyword>
<evidence type="ECO:0000313" key="6">
    <source>
        <dbReference type="EMBL" id="MBB6479980.1"/>
    </source>
</evidence>
<keyword evidence="1" id="KW-0805">Transcription regulation</keyword>
<reference evidence="6 7" key="1">
    <citation type="submission" date="2020-08" db="EMBL/GenBank/DDBJ databases">
        <title>Genomic Encyclopedia of Type Strains, Phase IV (KMG-IV): sequencing the most valuable type-strain genomes for metagenomic binning, comparative biology and taxonomic classification.</title>
        <authorList>
            <person name="Goeker M."/>
        </authorList>
    </citation>
    <scope>NUCLEOTIDE SEQUENCE [LARGE SCALE GENOMIC DNA]</scope>
    <source>
        <strain evidence="6 7">DSM 2461</strain>
    </source>
</reference>
<evidence type="ECO:0000256" key="2">
    <source>
        <dbReference type="ARBA" id="ARBA00023125"/>
    </source>
</evidence>
<feature type="transmembrane region" description="Helical" evidence="4">
    <location>
        <begin position="12"/>
        <end position="34"/>
    </location>
</feature>
<dbReference type="GO" id="GO:0043565">
    <property type="term" value="F:sequence-specific DNA binding"/>
    <property type="evidence" value="ECO:0007669"/>
    <property type="project" value="InterPro"/>
</dbReference>
<evidence type="ECO:0000256" key="4">
    <source>
        <dbReference type="SAM" id="Phobius"/>
    </source>
</evidence>
<dbReference type="PROSITE" id="PS00041">
    <property type="entry name" value="HTH_ARAC_FAMILY_1"/>
    <property type="match status" value="1"/>
</dbReference>
<dbReference type="EMBL" id="JACHGJ010000002">
    <property type="protein sequence ID" value="MBB6479980.1"/>
    <property type="molecule type" value="Genomic_DNA"/>
</dbReference>
<comment type="caution">
    <text evidence="6">The sequence shown here is derived from an EMBL/GenBank/DDBJ whole genome shotgun (WGS) entry which is preliminary data.</text>
</comment>
<keyword evidence="4" id="KW-1133">Transmembrane helix</keyword>
<proteinExistence type="predicted"/>
<keyword evidence="4" id="KW-0472">Membrane</keyword>
<evidence type="ECO:0000256" key="3">
    <source>
        <dbReference type="ARBA" id="ARBA00023163"/>
    </source>
</evidence>
<dbReference type="PANTHER" id="PTHR43280">
    <property type="entry name" value="ARAC-FAMILY TRANSCRIPTIONAL REGULATOR"/>
    <property type="match status" value="1"/>
</dbReference>
<dbReference type="InterPro" id="IPR020449">
    <property type="entry name" value="Tscrpt_reg_AraC-type_HTH"/>
</dbReference>
<dbReference type="PROSITE" id="PS01124">
    <property type="entry name" value="HTH_ARAC_FAMILY_2"/>
    <property type="match status" value="1"/>
</dbReference>
<dbReference type="PRINTS" id="PR00032">
    <property type="entry name" value="HTHARAC"/>
</dbReference>
<dbReference type="Pfam" id="PF12833">
    <property type="entry name" value="HTH_18"/>
    <property type="match status" value="1"/>
</dbReference>
<sequence length="758" mass="88247">MKNLKKVPRYYIRILFILLIASMVPTVWLAGFLYTRMSDLIRTAEEETAIHYLEQISHSMELIVKNIEDTVHLLQLNNDFITYQHFKDKNYFRNFHDHYNLDRISEYSRFLKLRTGINRNLEQFATTADFIQSVYFYDTKVREVFSMEYIPTPIQSFPHREWYSHLPSIDEKTLIGPVLNKDGQKVLYMVFPERDNSEMVFIVNINVSLLYNFLWRQIEPRNTENFFILDNNGSPLLYDIRMEKMIQSIAWTVKENSEGLNAVQAGNKKLLVSSWKDDYPGWSYHGVNNSSQFAALFNQNRRFMLWILLPLLFINLSLLFLLRRLLYKPIDMVMGHMPEEEARTLDRLGQWIDEAVNERDVQEELLNKTVPAFQTDYLSRKLDGGDVPDSSLPPTDLPFKDSRLRVLAFFTEENEDLQEALHKLSQWSSSLQWPSVSFRKGSELFVVMDGETPAYSEICRLTDDFTSRVYGESNLKLFGAISQKSWNTEELYKGRIQVETALKDYLKLPFGTPVIELGRPCGTDIAPLILEKGFTENLLDLLKNGEKEEAAELLRFRLAQLADEGEDHLPSEVQHFYIHLVNSLLNGLRDRGYDIYLSDPVGEDPFVTLINLKTGDAINRWLLGFLDRIAGRISGGDENSQARSYISTAEALIDEQLGDDISLSSIAEQMHLSTFYLSRLFKEVRNETFTEYLRVQRMKKARQLLEDRELKIKDVSRRVGYWSSNYFIKVFRKHYGVTPGEFRDAQLSLKRKGSGSNQ</sequence>
<keyword evidence="3" id="KW-0804">Transcription</keyword>
<dbReference type="SMART" id="SM00342">
    <property type="entry name" value="HTH_ARAC"/>
    <property type="match status" value="1"/>
</dbReference>
<evidence type="ECO:0000259" key="5">
    <source>
        <dbReference type="PROSITE" id="PS01124"/>
    </source>
</evidence>
<dbReference type="RefSeq" id="WP_184745703.1">
    <property type="nucleotide sequence ID" value="NZ_JACHGJ010000002.1"/>
</dbReference>
<accession>A0A841RAE0</accession>
<gene>
    <name evidence="6" type="ORF">HNR50_001638</name>
</gene>
<keyword evidence="7" id="KW-1185">Reference proteome</keyword>